<feature type="transmembrane region" description="Helical" evidence="2">
    <location>
        <begin position="251"/>
        <end position="267"/>
    </location>
</feature>
<feature type="region of interest" description="Disordered" evidence="1">
    <location>
        <begin position="1"/>
        <end position="71"/>
    </location>
</feature>
<name>A0AAE3FI98_9BACT</name>
<reference evidence="3 4" key="1">
    <citation type="submission" date="2022-03" db="EMBL/GenBank/DDBJ databases">
        <title>Metagenome-assembled genomes from swine fecal metagenomes.</title>
        <authorList>
            <person name="Holman D.B."/>
            <person name="Kommadath A."/>
        </authorList>
    </citation>
    <scope>NUCLEOTIDE SEQUENCE [LARGE SCALE GENOMIC DNA]</scope>
    <source>
        <strain evidence="3">SUG147</strain>
    </source>
</reference>
<feature type="transmembrane region" description="Helical" evidence="2">
    <location>
        <begin position="646"/>
        <end position="669"/>
    </location>
</feature>
<dbReference type="Proteomes" id="UP001139365">
    <property type="component" value="Unassembled WGS sequence"/>
</dbReference>
<feature type="transmembrane region" description="Helical" evidence="2">
    <location>
        <begin position="184"/>
        <end position="206"/>
    </location>
</feature>
<keyword evidence="2" id="KW-1133">Transmembrane helix</keyword>
<feature type="compositionally biased region" description="Low complexity" evidence="1">
    <location>
        <begin position="55"/>
        <end position="67"/>
    </location>
</feature>
<feature type="transmembrane region" description="Helical" evidence="2">
    <location>
        <begin position="340"/>
        <end position="364"/>
    </location>
</feature>
<evidence type="ECO:0000313" key="4">
    <source>
        <dbReference type="Proteomes" id="UP001139365"/>
    </source>
</evidence>
<protein>
    <submittedName>
        <fullName evidence="3">Uncharacterized protein</fullName>
    </submittedName>
</protein>
<keyword evidence="2" id="KW-0472">Membrane</keyword>
<feature type="non-terminal residue" evidence="3">
    <location>
        <position position="1"/>
    </location>
</feature>
<sequence length="697" mass="76200">NDGNETVVFSLNDVPEQPAPSELPAPEEENVPELPGNEAGEPGEIIGNPENLPGEAIAAASEENGAADPDGFDETDANLMLAFGMEDELEKAMGKENADRLRSDMEKSIPEDQIKKKKVREEKPGELREFITPVEAKGIFENYKTAFGKNALSLFAMAAVVIVLFFYENIITLGGHLPDALNPVYYPVVNVMVGLQFLFIGAGIAYRSLIKGIRGLIDRKPVPESFIPLILLVSVIFAVCVCFFSPDVTPVTFNFPASLCLLFAVLNERMDLRREIMSFNIISSKRTKFALEKLELGDAELETKAFDKFLPKQPAVFKINKTGFIDGYFRRTKAYPSTKLVLKAFIPASAAIAAASLVMGAILLRDWQSAVMLAYTAFFFSLPATVFIAFGLPAFRASRLAFAENSAFVGESALDEYTTAGSISFDDREVFPTAGVKLRSVKVFGSGRIDTVIYNVASIYSVLGGPLSDVLNVATADLGRSEDTEILSVDNEGVEALVDGKHLYAGKADYLRKNGYVPVSDPDDEEIVSGGEISIMYLVCDDEVIAKLYIRYRIDPGFEVTVKRLYKSGICVGIKTVDPNINDEMLSTKIKLAKYPVRVLKYSDISGSRRGSDRTDSGIVSKKSAKALLSVFTLCDRIKHVTKTNIAVDIITMITGLAVCIATAVIGSVVSVPSLYVALFQLFWLIPVYLMSKFMLL</sequence>
<feature type="transmembrane region" description="Helical" evidence="2">
    <location>
        <begin position="370"/>
        <end position="392"/>
    </location>
</feature>
<organism evidence="3 4">
    <name type="scientific">Candidatus Colimorpha enterica</name>
    <dbReference type="NCBI Taxonomy" id="3083063"/>
    <lineage>
        <taxon>Bacteria</taxon>
        <taxon>Pseudomonadati</taxon>
        <taxon>Bacteroidota</taxon>
        <taxon>Bacteroidia</taxon>
        <taxon>Bacteroidales</taxon>
        <taxon>Candidatus Colimorpha</taxon>
    </lineage>
</organism>
<comment type="caution">
    <text evidence="3">The sequence shown here is derived from an EMBL/GenBank/DDBJ whole genome shotgun (WGS) entry which is preliminary data.</text>
</comment>
<evidence type="ECO:0000313" key="3">
    <source>
        <dbReference type="EMBL" id="MCI5756328.1"/>
    </source>
</evidence>
<feature type="transmembrane region" description="Helical" evidence="2">
    <location>
        <begin position="151"/>
        <end position="172"/>
    </location>
</feature>
<proteinExistence type="predicted"/>
<gene>
    <name evidence="3" type="ORF">MR241_08575</name>
</gene>
<evidence type="ECO:0000256" key="2">
    <source>
        <dbReference type="SAM" id="Phobius"/>
    </source>
</evidence>
<feature type="transmembrane region" description="Helical" evidence="2">
    <location>
        <begin position="675"/>
        <end position="696"/>
    </location>
</feature>
<dbReference type="AlphaFoldDB" id="A0AAE3FI98"/>
<evidence type="ECO:0000256" key="1">
    <source>
        <dbReference type="SAM" id="MobiDB-lite"/>
    </source>
</evidence>
<keyword evidence="2" id="KW-0812">Transmembrane</keyword>
<feature type="transmembrane region" description="Helical" evidence="2">
    <location>
        <begin position="226"/>
        <end position="245"/>
    </location>
</feature>
<dbReference type="EMBL" id="JALEMU010000136">
    <property type="protein sequence ID" value="MCI5756328.1"/>
    <property type="molecule type" value="Genomic_DNA"/>
</dbReference>
<accession>A0AAE3FI98</accession>